<dbReference type="InterPro" id="IPR039420">
    <property type="entry name" value="WalR-like"/>
</dbReference>
<keyword evidence="1" id="KW-0238">DNA-binding</keyword>
<protein>
    <submittedName>
        <fullName evidence="3">Helix-turn-helix transcriptional regulator</fullName>
    </submittedName>
</protein>
<dbReference type="InterPro" id="IPR016032">
    <property type="entry name" value="Sig_transdc_resp-reg_C-effctor"/>
</dbReference>
<organism evidence="3 4">
    <name type="scientific">Oceanitalea stevensii</name>
    <dbReference type="NCBI Taxonomy" id="2763072"/>
    <lineage>
        <taxon>Bacteria</taxon>
        <taxon>Bacillati</taxon>
        <taxon>Actinomycetota</taxon>
        <taxon>Actinomycetes</taxon>
        <taxon>Micrococcales</taxon>
        <taxon>Bogoriellaceae</taxon>
        <taxon>Georgenia</taxon>
    </lineage>
</organism>
<proteinExistence type="predicted"/>
<dbReference type="Pfam" id="PF00196">
    <property type="entry name" value="GerE"/>
    <property type="match status" value="1"/>
</dbReference>
<accession>A0ABR8YXR5</accession>
<dbReference type="SUPFAM" id="SSF46894">
    <property type="entry name" value="C-terminal effector domain of the bipartite response regulators"/>
    <property type="match status" value="1"/>
</dbReference>
<dbReference type="InterPro" id="IPR036388">
    <property type="entry name" value="WH-like_DNA-bd_sf"/>
</dbReference>
<evidence type="ECO:0000259" key="2">
    <source>
        <dbReference type="PROSITE" id="PS50043"/>
    </source>
</evidence>
<evidence type="ECO:0000313" key="3">
    <source>
        <dbReference type="EMBL" id="MBD8060867.1"/>
    </source>
</evidence>
<feature type="domain" description="HTH luxR-type" evidence="2">
    <location>
        <begin position="465"/>
        <end position="530"/>
    </location>
</feature>
<sequence>MSSDALARARSAHTDRRWATAFAAFREAERTGPLHPRDLDQMAECAHLLHRMDEYFAARELAYQRHLDSGDHAAAALSSFWIAAQHLHDGDVAHGTGWLQRFEHLASQGGDDRIAGYLLLARSFPAAGSGDLDAAARLAAAAARAARGSADADLAALALHQAGIVRLAAGLVQEGGALLDEAMVVVTADRVSSMVTGIVYCGVIAGCWEIYDIGRAHEWTDAMAGWCATQPEMAGFVGECRVRRAELLELVGEWDAADALLVGLDDDVDRTSAALAASVRGDLARLQGRWGDADAAYATAARGGWEPQPGLALLRLARGSTQAAAAMVRRALAETSTVARRVPLLAAAVEVLLAVRDESGARSLAEELAALAERQDSDLVRAAAAQAQGRLALSAGRPEEAGAPLARALATWLRVAAPYEEARSRALLAAAWHALGDVESAERERDTARQIFTSLGALPDLEALDRRAREVLSAREVEVLRLVATGATNRAIAERLVLSERTVDRHVSNILTKLDVSSRAAATARAAARQLL</sequence>
<dbReference type="PANTHER" id="PTHR43214">
    <property type="entry name" value="TWO-COMPONENT RESPONSE REGULATOR"/>
    <property type="match status" value="1"/>
</dbReference>
<dbReference type="PRINTS" id="PR00038">
    <property type="entry name" value="HTHLUXR"/>
</dbReference>
<dbReference type="SUPFAM" id="SSF48452">
    <property type="entry name" value="TPR-like"/>
    <property type="match status" value="1"/>
</dbReference>
<dbReference type="SMART" id="SM00421">
    <property type="entry name" value="HTH_LUXR"/>
    <property type="match status" value="1"/>
</dbReference>
<dbReference type="Proteomes" id="UP000661894">
    <property type="component" value="Unassembled WGS sequence"/>
</dbReference>
<dbReference type="PROSITE" id="PS00622">
    <property type="entry name" value="HTH_LUXR_1"/>
    <property type="match status" value="1"/>
</dbReference>
<keyword evidence="4" id="KW-1185">Reference proteome</keyword>
<dbReference type="EMBL" id="JACSPO010000001">
    <property type="protein sequence ID" value="MBD8060867.1"/>
    <property type="molecule type" value="Genomic_DNA"/>
</dbReference>
<gene>
    <name evidence="3" type="ORF">H9624_00835</name>
</gene>
<dbReference type="CDD" id="cd06170">
    <property type="entry name" value="LuxR_C_like"/>
    <property type="match status" value="1"/>
</dbReference>
<dbReference type="InterPro" id="IPR011990">
    <property type="entry name" value="TPR-like_helical_dom_sf"/>
</dbReference>
<dbReference type="InterPro" id="IPR000792">
    <property type="entry name" value="Tscrpt_reg_LuxR_C"/>
</dbReference>
<dbReference type="PROSITE" id="PS50043">
    <property type="entry name" value="HTH_LUXR_2"/>
    <property type="match status" value="1"/>
</dbReference>
<name>A0ABR8YXR5_9MICO</name>
<reference evidence="3 4" key="1">
    <citation type="submission" date="2020-08" db="EMBL/GenBank/DDBJ databases">
        <title>A Genomic Blueprint of the Chicken Gut Microbiome.</title>
        <authorList>
            <person name="Gilroy R."/>
            <person name="Ravi A."/>
            <person name="Getino M."/>
            <person name="Pursley I."/>
            <person name="Horton D.L."/>
            <person name="Alikhan N.-F."/>
            <person name="Baker D."/>
            <person name="Gharbi K."/>
            <person name="Hall N."/>
            <person name="Watson M."/>
            <person name="Adriaenssens E.M."/>
            <person name="Foster-Nyarko E."/>
            <person name="Jarju S."/>
            <person name="Secka A."/>
            <person name="Antonio M."/>
            <person name="Oren A."/>
            <person name="Chaudhuri R."/>
            <person name="La Ragione R.M."/>
            <person name="Hildebrand F."/>
            <person name="Pallen M.J."/>
        </authorList>
    </citation>
    <scope>NUCLEOTIDE SEQUENCE [LARGE SCALE GENOMIC DNA]</scope>
    <source>
        <strain evidence="3 4">Sa1BUA1</strain>
    </source>
</reference>
<evidence type="ECO:0000256" key="1">
    <source>
        <dbReference type="ARBA" id="ARBA00023125"/>
    </source>
</evidence>
<dbReference type="RefSeq" id="WP_251838021.1">
    <property type="nucleotide sequence ID" value="NZ_JACSPO010000001.1"/>
</dbReference>
<dbReference type="Gene3D" id="1.10.10.10">
    <property type="entry name" value="Winged helix-like DNA-binding domain superfamily/Winged helix DNA-binding domain"/>
    <property type="match status" value="1"/>
</dbReference>
<comment type="caution">
    <text evidence="3">The sequence shown here is derived from an EMBL/GenBank/DDBJ whole genome shotgun (WGS) entry which is preliminary data.</text>
</comment>
<evidence type="ECO:0000313" key="4">
    <source>
        <dbReference type="Proteomes" id="UP000661894"/>
    </source>
</evidence>